<feature type="region of interest" description="Disordered" evidence="9">
    <location>
        <begin position="36"/>
        <end position="75"/>
    </location>
</feature>
<dbReference type="InterPro" id="IPR014001">
    <property type="entry name" value="Helicase_ATP-bd"/>
</dbReference>
<dbReference type="PROSITE" id="PS51194">
    <property type="entry name" value="HELICASE_CTER"/>
    <property type="match status" value="1"/>
</dbReference>
<dbReference type="GO" id="GO:0003678">
    <property type="term" value="F:DNA helicase activity"/>
    <property type="evidence" value="ECO:0007669"/>
    <property type="project" value="TreeGrafter"/>
</dbReference>
<evidence type="ECO:0000256" key="1">
    <source>
        <dbReference type="ARBA" id="ARBA00012552"/>
    </source>
</evidence>
<feature type="domain" description="Helicase ATP-binding" evidence="10">
    <location>
        <begin position="235"/>
        <end position="403"/>
    </location>
</feature>
<dbReference type="GO" id="GO:0003724">
    <property type="term" value="F:RNA helicase activity"/>
    <property type="evidence" value="ECO:0007669"/>
    <property type="project" value="UniProtKB-EC"/>
</dbReference>
<dbReference type="Pfam" id="PF00270">
    <property type="entry name" value="DEAD"/>
    <property type="match status" value="1"/>
</dbReference>
<evidence type="ECO:0000259" key="10">
    <source>
        <dbReference type="PROSITE" id="PS51192"/>
    </source>
</evidence>
<keyword evidence="4" id="KW-0347">Helicase</keyword>
<dbReference type="FunFam" id="3.40.50.300:FF:000526">
    <property type="entry name" value="DExH-box ATP-dependent RNA helicase DExH3"/>
    <property type="match status" value="1"/>
</dbReference>
<dbReference type="PROSITE" id="PS51192">
    <property type="entry name" value="HELICASE_ATP_BIND_1"/>
    <property type="match status" value="1"/>
</dbReference>
<feature type="domain" description="Helicase C-terminal" evidence="11">
    <location>
        <begin position="476"/>
        <end position="651"/>
    </location>
</feature>
<dbReference type="InterPro" id="IPR011709">
    <property type="entry name" value="DEAD-box_helicase_OB_fold"/>
</dbReference>
<evidence type="ECO:0000256" key="6">
    <source>
        <dbReference type="ARBA" id="ARBA00022884"/>
    </source>
</evidence>
<evidence type="ECO:0000313" key="12">
    <source>
        <dbReference type="EMBL" id="CAH1405994.1"/>
    </source>
</evidence>
<dbReference type="CDD" id="cd18791">
    <property type="entry name" value="SF2_C_RHA"/>
    <property type="match status" value="1"/>
</dbReference>
<dbReference type="InterPro" id="IPR027417">
    <property type="entry name" value="P-loop_NTPase"/>
</dbReference>
<dbReference type="Pfam" id="PF07717">
    <property type="entry name" value="OB_NTP_bind"/>
    <property type="match status" value="1"/>
</dbReference>
<dbReference type="InterPro" id="IPR048333">
    <property type="entry name" value="HA2_WH"/>
</dbReference>
<dbReference type="InterPro" id="IPR002464">
    <property type="entry name" value="DNA/RNA_helicase_DEAH_CS"/>
</dbReference>
<dbReference type="OrthoDB" id="5600252at2759"/>
<dbReference type="SMART" id="SM00490">
    <property type="entry name" value="HELICc"/>
    <property type="match status" value="1"/>
</dbReference>
<dbReference type="Pfam" id="PF21010">
    <property type="entry name" value="HA2_C"/>
    <property type="match status" value="1"/>
</dbReference>
<organism evidence="12 13">
    <name type="scientific">Nezara viridula</name>
    <name type="common">Southern green stink bug</name>
    <name type="synonym">Cimex viridulus</name>
    <dbReference type="NCBI Taxonomy" id="85310"/>
    <lineage>
        <taxon>Eukaryota</taxon>
        <taxon>Metazoa</taxon>
        <taxon>Ecdysozoa</taxon>
        <taxon>Arthropoda</taxon>
        <taxon>Hexapoda</taxon>
        <taxon>Insecta</taxon>
        <taxon>Pterygota</taxon>
        <taxon>Neoptera</taxon>
        <taxon>Paraneoptera</taxon>
        <taxon>Hemiptera</taxon>
        <taxon>Heteroptera</taxon>
        <taxon>Panheteroptera</taxon>
        <taxon>Pentatomomorpha</taxon>
        <taxon>Pentatomoidea</taxon>
        <taxon>Pentatomidae</taxon>
        <taxon>Pentatominae</taxon>
        <taxon>Nezara</taxon>
    </lineage>
</organism>
<dbReference type="CDD" id="cd17917">
    <property type="entry name" value="DEXHc_RHA-like"/>
    <property type="match status" value="1"/>
</dbReference>
<accession>A0A9P0HQI2</accession>
<dbReference type="AlphaFoldDB" id="A0A9P0HQI2"/>
<dbReference type="InterPro" id="IPR001650">
    <property type="entry name" value="Helicase_C-like"/>
</dbReference>
<evidence type="ECO:0000256" key="2">
    <source>
        <dbReference type="ARBA" id="ARBA00022741"/>
    </source>
</evidence>
<dbReference type="GO" id="GO:0002151">
    <property type="term" value="F:G-quadruplex RNA binding"/>
    <property type="evidence" value="ECO:0007669"/>
    <property type="project" value="TreeGrafter"/>
</dbReference>
<dbReference type="Pfam" id="PF00271">
    <property type="entry name" value="Helicase_C"/>
    <property type="match status" value="1"/>
</dbReference>
<evidence type="ECO:0000256" key="5">
    <source>
        <dbReference type="ARBA" id="ARBA00022840"/>
    </source>
</evidence>
<sequence length="1015" mass="116094">MNDRRKKFMAKRHRVRFPTHGGPIPTDDFIRQRNEASAVEENTNVSEIISTAPNDIPSTSGEETDDSRPPPGLKGKALAFWHRDKKRKEKKLRKQERLLKRTEKKQKKKNVQRLPLQLGDERIEKIRKMIGDVDFDKIKKLSSEPVGGSGFNINEKYMDMQDSEFKRRFLKSITGSLENKIKKGGIHTSSLPKRPELDLRYKEELRDKYVYNQDFKHYLSVRENLPAFKKKKEIIDVLEKTNKLLISGETGCGKTTQVAQFLLEHEIVSNRGSTCCILCTQPRRISAISVAERVAVERGERLGDSIGYQIRLEKVIPRSSCSIMFCTTGVLLKYMQTEPLLTFASHIVLDEVHERDTLSDFVITLLRDILPVRPDLKVILMSATLNAEKFSKYFDNCPTVHIPGFTYPVTEYYLEEVLEMTGFQFSLNKQFPKDAAKERETSVMPYLRMLEHEKKYPKEVITSLMHPASEEINLDLIVALLKHICSDPRNARGAVLIFLPGWDKISKLHKMISDNSFFSLSRYVIYPLHSLMPTVSQKSIFSHPPPGKRKIIIATNIAETSITIDDVVFVIDCGKLKIKNFDIDNNITTMKEEWVSLANAQQRKGRAGRVQEGVCYHLFTRGREKFLDQYQLPEMLRTRLEEVILQAKILQLGKIEPFLQKVLDPPSPKAVTLSLKLLLGMRALDEDENLTPLGYHLANLPVDPQAGKMLIFASLFSCFDPIASIAACLGFKDPFIIPLGKEKDVDQRKKELCAGMKSDHLLLSEVVSLWERAEERRRGWEFCRANYLSNNTLTQLCEMKNQFARHLYDMRFLDSDKSRCTSGNFNSNYPGLLKAIVCAGLYPNIAIIKKQKVKRKTGMALLILYTPEDGNVRLHPKSVNNNQCDFGSKFLVYYEKIKSSGILLHDTTMIPPLALIFFCQNLTVTDDADGDEKIITVNDYITFTCSSYVAQLIQDLRTALDWILENKIAHPGISDLCDPYSQSVESRLLRAIVELITIEDEEVNYDESDFSDDLY</sequence>
<dbReference type="SMART" id="SM00847">
    <property type="entry name" value="HA2"/>
    <property type="match status" value="1"/>
</dbReference>
<dbReference type="PANTHER" id="PTHR18934:SF237">
    <property type="entry name" value="ATP-DEPENDENT DNA_RNA HELICASE DHX36"/>
    <property type="match status" value="1"/>
</dbReference>
<dbReference type="Pfam" id="PF26026">
    <property type="entry name" value="RNA_hel_CTD"/>
    <property type="match status" value="1"/>
</dbReference>
<keyword evidence="3" id="KW-0378">Hydrolase</keyword>
<dbReference type="SMART" id="SM00487">
    <property type="entry name" value="DEXDc"/>
    <property type="match status" value="1"/>
</dbReference>
<proteinExistence type="inferred from homology"/>
<dbReference type="EC" id="3.6.4.13" evidence="1"/>
<keyword evidence="5" id="KW-0067">ATP-binding</keyword>
<reference evidence="12" key="1">
    <citation type="submission" date="2022-01" db="EMBL/GenBank/DDBJ databases">
        <authorList>
            <person name="King R."/>
        </authorList>
    </citation>
    <scope>NUCLEOTIDE SEQUENCE</scope>
</reference>
<dbReference type="SUPFAM" id="SSF52540">
    <property type="entry name" value="P-loop containing nucleoside triphosphate hydrolases"/>
    <property type="match status" value="1"/>
</dbReference>
<dbReference type="PANTHER" id="PTHR18934">
    <property type="entry name" value="ATP-DEPENDENT RNA HELICASE"/>
    <property type="match status" value="1"/>
</dbReference>
<feature type="compositionally biased region" description="Polar residues" evidence="9">
    <location>
        <begin position="40"/>
        <end position="61"/>
    </location>
</feature>
<evidence type="ECO:0000256" key="4">
    <source>
        <dbReference type="ARBA" id="ARBA00022806"/>
    </source>
</evidence>
<dbReference type="InterPro" id="IPR059023">
    <property type="entry name" value="RNA_hel_CTD"/>
</dbReference>
<dbReference type="GO" id="GO:0005737">
    <property type="term" value="C:cytoplasm"/>
    <property type="evidence" value="ECO:0007669"/>
    <property type="project" value="TreeGrafter"/>
</dbReference>
<feature type="coiled-coil region" evidence="8">
    <location>
        <begin position="85"/>
        <end position="112"/>
    </location>
</feature>
<evidence type="ECO:0000256" key="9">
    <source>
        <dbReference type="SAM" id="MobiDB-lite"/>
    </source>
</evidence>
<evidence type="ECO:0000256" key="7">
    <source>
        <dbReference type="ARBA" id="ARBA00060772"/>
    </source>
</evidence>
<dbReference type="PROSITE" id="PS00690">
    <property type="entry name" value="DEAH_ATP_HELICASE"/>
    <property type="match status" value="1"/>
</dbReference>
<keyword evidence="13" id="KW-1185">Reference proteome</keyword>
<dbReference type="Proteomes" id="UP001152798">
    <property type="component" value="Chromosome 6"/>
</dbReference>
<dbReference type="GO" id="GO:0051880">
    <property type="term" value="F:G-quadruplex DNA binding"/>
    <property type="evidence" value="ECO:0007669"/>
    <property type="project" value="TreeGrafter"/>
</dbReference>
<dbReference type="EMBL" id="OV725082">
    <property type="protein sequence ID" value="CAH1405994.1"/>
    <property type="molecule type" value="Genomic_DNA"/>
</dbReference>
<keyword evidence="2" id="KW-0547">Nucleotide-binding</keyword>
<dbReference type="InterPro" id="IPR007502">
    <property type="entry name" value="Helicase-assoc_dom"/>
</dbReference>
<dbReference type="Gene3D" id="1.20.120.1080">
    <property type="match status" value="1"/>
</dbReference>
<evidence type="ECO:0000256" key="3">
    <source>
        <dbReference type="ARBA" id="ARBA00022801"/>
    </source>
</evidence>
<keyword evidence="6" id="KW-0694">RNA-binding</keyword>
<gene>
    <name evidence="12" type="ORF">NEZAVI_LOCUS14042</name>
</gene>
<keyword evidence="8" id="KW-0175">Coiled coil</keyword>
<dbReference type="GO" id="GO:0005524">
    <property type="term" value="F:ATP binding"/>
    <property type="evidence" value="ECO:0007669"/>
    <property type="project" value="UniProtKB-KW"/>
</dbReference>
<dbReference type="Pfam" id="PF04408">
    <property type="entry name" value="WHD_HA2"/>
    <property type="match status" value="1"/>
</dbReference>
<evidence type="ECO:0000256" key="8">
    <source>
        <dbReference type="SAM" id="Coils"/>
    </source>
</evidence>
<name>A0A9P0HQI2_NEZVI</name>
<comment type="similarity">
    <text evidence="7">Belongs to the DExH box helicase family.</text>
</comment>
<evidence type="ECO:0000259" key="11">
    <source>
        <dbReference type="PROSITE" id="PS51194"/>
    </source>
</evidence>
<dbReference type="Gene3D" id="3.40.50.300">
    <property type="entry name" value="P-loop containing nucleotide triphosphate hydrolases"/>
    <property type="match status" value="2"/>
</dbReference>
<dbReference type="GO" id="GO:0016787">
    <property type="term" value="F:hydrolase activity"/>
    <property type="evidence" value="ECO:0007669"/>
    <property type="project" value="UniProtKB-KW"/>
</dbReference>
<dbReference type="GO" id="GO:0005634">
    <property type="term" value="C:nucleus"/>
    <property type="evidence" value="ECO:0007669"/>
    <property type="project" value="TreeGrafter"/>
</dbReference>
<evidence type="ECO:0000313" key="13">
    <source>
        <dbReference type="Proteomes" id="UP001152798"/>
    </source>
</evidence>
<dbReference type="FunFam" id="1.20.120.1080:FF:000002">
    <property type="entry name" value="Putative ATP-dependent RNA helicase DHX36"/>
    <property type="match status" value="1"/>
</dbReference>
<protein>
    <recommendedName>
        <fullName evidence="1">RNA helicase</fullName>
        <ecNumber evidence="1">3.6.4.13</ecNumber>
    </recommendedName>
</protein>
<dbReference type="InterPro" id="IPR011545">
    <property type="entry name" value="DEAD/DEAH_box_helicase_dom"/>
</dbReference>